<dbReference type="Proteomes" id="UP000799302">
    <property type="component" value="Unassembled WGS sequence"/>
</dbReference>
<keyword evidence="4" id="KW-0949">S-adenosyl-L-methionine</keyword>
<evidence type="ECO:0000313" key="7">
    <source>
        <dbReference type="EMBL" id="KAF2665507.1"/>
    </source>
</evidence>
<proteinExistence type="inferred from homology"/>
<dbReference type="PANTHER" id="PTHR43836:SF2">
    <property type="entry name" value="CATECHOL O-METHYLTRANSFERASE 1-RELATED"/>
    <property type="match status" value="1"/>
</dbReference>
<keyword evidence="5" id="KW-0128">Catecholamine metabolism</keyword>
<keyword evidence="8" id="KW-1185">Reference proteome</keyword>
<dbReference type="GO" id="GO:0006584">
    <property type="term" value="P:catecholamine metabolic process"/>
    <property type="evidence" value="ECO:0007669"/>
    <property type="project" value="UniProtKB-KW"/>
</dbReference>
<comment type="similarity">
    <text evidence="6">Belongs to the class I-like SAM-binding methyltransferase superfamily. Cation-dependent O-methyltransferase family.</text>
</comment>
<sequence>MPPPNNSQQRPTGMKFNDGREATLHSQIMSQRSTLQNSPTAVLAAINASPERMMTFKGPKLAAARSALEAMSPPPKIIVELGTYIGCSAIGWGSILSDIWADQPDVLKNECKVYACELDEGIASIAKDFVGLAGLEGVVEVCAGRKAGETLKALVVEGKLGKGKVDVLFFDHWEEFYLPDLQLAEELGVLRKGGLLVADNTDMPGAPKYLAYVRAGGSGKEGGYKFETESVSTASPGSRGPSIVEITKVVEAP</sequence>
<dbReference type="EC" id="2.1.1.6" evidence="1"/>
<dbReference type="PANTHER" id="PTHR43836">
    <property type="entry name" value="CATECHOL O-METHYLTRANSFERASE 1-RELATED"/>
    <property type="match status" value="1"/>
</dbReference>
<protein>
    <recommendedName>
        <fullName evidence="1">catechol O-methyltransferase</fullName>
        <ecNumber evidence="1">2.1.1.6</ecNumber>
    </recommendedName>
</protein>
<dbReference type="SUPFAM" id="SSF53335">
    <property type="entry name" value="S-adenosyl-L-methionine-dependent methyltransferases"/>
    <property type="match status" value="1"/>
</dbReference>
<dbReference type="InterPro" id="IPR029063">
    <property type="entry name" value="SAM-dependent_MTases_sf"/>
</dbReference>
<keyword evidence="2" id="KW-0489">Methyltransferase</keyword>
<evidence type="ECO:0000256" key="5">
    <source>
        <dbReference type="ARBA" id="ARBA00022939"/>
    </source>
</evidence>
<name>A0A6A6U261_9PEZI</name>
<organism evidence="7 8">
    <name type="scientific">Microthyrium microscopicum</name>
    <dbReference type="NCBI Taxonomy" id="703497"/>
    <lineage>
        <taxon>Eukaryota</taxon>
        <taxon>Fungi</taxon>
        <taxon>Dikarya</taxon>
        <taxon>Ascomycota</taxon>
        <taxon>Pezizomycotina</taxon>
        <taxon>Dothideomycetes</taxon>
        <taxon>Dothideomycetes incertae sedis</taxon>
        <taxon>Microthyriales</taxon>
        <taxon>Microthyriaceae</taxon>
        <taxon>Microthyrium</taxon>
    </lineage>
</organism>
<dbReference type="Gene3D" id="3.40.50.150">
    <property type="entry name" value="Vaccinia Virus protein VP39"/>
    <property type="match status" value="1"/>
</dbReference>
<evidence type="ECO:0000256" key="4">
    <source>
        <dbReference type="ARBA" id="ARBA00022691"/>
    </source>
</evidence>
<reference evidence="7" key="1">
    <citation type="journal article" date="2020" name="Stud. Mycol.">
        <title>101 Dothideomycetes genomes: a test case for predicting lifestyles and emergence of pathogens.</title>
        <authorList>
            <person name="Haridas S."/>
            <person name="Albert R."/>
            <person name="Binder M."/>
            <person name="Bloem J."/>
            <person name="Labutti K."/>
            <person name="Salamov A."/>
            <person name="Andreopoulos B."/>
            <person name="Baker S."/>
            <person name="Barry K."/>
            <person name="Bills G."/>
            <person name="Bluhm B."/>
            <person name="Cannon C."/>
            <person name="Castanera R."/>
            <person name="Culley D."/>
            <person name="Daum C."/>
            <person name="Ezra D."/>
            <person name="Gonzalez J."/>
            <person name="Henrissat B."/>
            <person name="Kuo A."/>
            <person name="Liang C."/>
            <person name="Lipzen A."/>
            <person name="Lutzoni F."/>
            <person name="Magnuson J."/>
            <person name="Mondo S."/>
            <person name="Nolan M."/>
            <person name="Ohm R."/>
            <person name="Pangilinan J."/>
            <person name="Park H.-J."/>
            <person name="Ramirez L."/>
            <person name="Alfaro M."/>
            <person name="Sun H."/>
            <person name="Tritt A."/>
            <person name="Yoshinaga Y."/>
            <person name="Zwiers L.-H."/>
            <person name="Turgeon B."/>
            <person name="Goodwin S."/>
            <person name="Spatafora J."/>
            <person name="Crous P."/>
            <person name="Grigoriev I."/>
        </authorList>
    </citation>
    <scope>NUCLEOTIDE SEQUENCE</scope>
    <source>
        <strain evidence="7">CBS 115976</strain>
    </source>
</reference>
<keyword evidence="3" id="KW-0808">Transferase</keyword>
<dbReference type="Pfam" id="PF13578">
    <property type="entry name" value="Methyltransf_24"/>
    <property type="match status" value="1"/>
</dbReference>
<evidence type="ECO:0000313" key="8">
    <source>
        <dbReference type="Proteomes" id="UP000799302"/>
    </source>
</evidence>
<dbReference type="PROSITE" id="PS51682">
    <property type="entry name" value="SAM_OMT_I"/>
    <property type="match status" value="1"/>
</dbReference>
<dbReference type="AlphaFoldDB" id="A0A6A6U261"/>
<evidence type="ECO:0000256" key="3">
    <source>
        <dbReference type="ARBA" id="ARBA00022679"/>
    </source>
</evidence>
<accession>A0A6A6U261</accession>
<evidence type="ECO:0000256" key="2">
    <source>
        <dbReference type="ARBA" id="ARBA00022603"/>
    </source>
</evidence>
<gene>
    <name evidence="7" type="ORF">BT63DRAFT_482444</name>
</gene>
<dbReference type="GO" id="GO:0032259">
    <property type="term" value="P:methylation"/>
    <property type="evidence" value="ECO:0007669"/>
    <property type="project" value="UniProtKB-KW"/>
</dbReference>
<dbReference type="GO" id="GO:0008171">
    <property type="term" value="F:O-methyltransferase activity"/>
    <property type="evidence" value="ECO:0007669"/>
    <property type="project" value="InterPro"/>
</dbReference>
<evidence type="ECO:0000256" key="6">
    <source>
        <dbReference type="ARBA" id="ARBA00023453"/>
    </source>
</evidence>
<dbReference type="InterPro" id="IPR002935">
    <property type="entry name" value="SAM_O-MeTrfase"/>
</dbReference>
<dbReference type="EMBL" id="MU004240">
    <property type="protein sequence ID" value="KAF2665507.1"/>
    <property type="molecule type" value="Genomic_DNA"/>
</dbReference>
<dbReference type="OrthoDB" id="186626at2759"/>
<dbReference type="CDD" id="cd02440">
    <property type="entry name" value="AdoMet_MTases"/>
    <property type="match status" value="1"/>
</dbReference>
<evidence type="ECO:0000256" key="1">
    <source>
        <dbReference type="ARBA" id="ARBA00012880"/>
    </source>
</evidence>